<dbReference type="KEGG" id="mme:Marme_2778"/>
<protein>
    <submittedName>
        <fullName evidence="1">Uncharacterized protein</fullName>
    </submittedName>
</protein>
<accession>F2JZ27</accession>
<keyword evidence="2" id="KW-1185">Reference proteome</keyword>
<organism evidence="1 2">
    <name type="scientific">Marinomonas mediterranea (strain ATCC 700492 / JCM 21426 / NBRC 103028 / MMB-1)</name>
    <dbReference type="NCBI Taxonomy" id="717774"/>
    <lineage>
        <taxon>Bacteria</taxon>
        <taxon>Pseudomonadati</taxon>
        <taxon>Pseudomonadota</taxon>
        <taxon>Gammaproteobacteria</taxon>
        <taxon>Oceanospirillales</taxon>
        <taxon>Oceanospirillaceae</taxon>
        <taxon>Marinomonas</taxon>
    </lineage>
</organism>
<proteinExistence type="predicted"/>
<name>F2JZ27_MARM1</name>
<dbReference type="PATRIC" id="fig|717774.3.peg.2861"/>
<evidence type="ECO:0000313" key="2">
    <source>
        <dbReference type="Proteomes" id="UP000001062"/>
    </source>
</evidence>
<dbReference type="HOGENOM" id="CLU_2046883_0_0_6"/>
<dbReference type="EMBL" id="CP002583">
    <property type="protein sequence ID" value="ADZ92005.1"/>
    <property type="molecule type" value="Genomic_DNA"/>
</dbReference>
<dbReference type="AlphaFoldDB" id="F2JZ27"/>
<evidence type="ECO:0000313" key="1">
    <source>
        <dbReference type="EMBL" id="ADZ92005.1"/>
    </source>
</evidence>
<dbReference type="Proteomes" id="UP000001062">
    <property type="component" value="Chromosome"/>
</dbReference>
<sequence length="120" mass="14059">MDRKPELERELLDLLSTFSPTIEVANDAYQLSVSLAAKRAEVVWPHPFHEVFFDFWEGDRKVLSESFEFYEGESDTELIEYLSSVLDRFLTNAIRVQVQGKFLKTTELQYQQGDVWNSVF</sequence>
<reference evidence="1 2" key="1">
    <citation type="journal article" date="2012" name="Stand. Genomic Sci.">
        <title>Complete genome sequence of the melanogenic marine bacterium Marinomonas mediterranea type strain (MMB-1(T)).</title>
        <authorList>
            <person name="Lucas-Elio P."/>
            <person name="Goodwin L."/>
            <person name="Woyke T."/>
            <person name="Pitluck S."/>
            <person name="Nolan M."/>
            <person name="Kyrpides N.C."/>
            <person name="Detter J.C."/>
            <person name="Copeland A."/>
            <person name="Teshima H."/>
            <person name="Bruce D."/>
            <person name="Detter C."/>
            <person name="Tapia R."/>
            <person name="Han S."/>
            <person name="Land M.L."/>
            <person name="Ivanova N."/>
            <person name="Mikhailova N."/>
            <person name="Johnston A.W."/>
            <person name="Sanchez-Amat A."/>
        </authorList>
    </citation>
    <scope>NUCLEOTIDE SEQUENCE [LARGE SCALE GENOMIC DNA]</scope>
    <source>
        <strain evidence="2">ATCC 700492 / JCM 21426 / NBRC 103028 / MMB-1</strain>
    </source>
</reference>
<gene>
    <name evidence="1" type="ordered locus">Marme_2778</name>
</gene>